<accession>A0A2M9D5L5</accession>
<dbReference type="GO" id="GO:0009035">
    <property type="term" value="F:type I site-specific deoxyribonuclease activity"/>
    <property type="evidence" value="ECO:0007669"/>
    <property type="project" value="UniProtKB-EC"/>
</dbReference>
<dbReference type="InterPro" id="IPR007409">
    <property type="entry name" value="Restrct_endonuc_type1_HsdR_N"/>
</dbReference>
<accession>A0A1U7DKC1</accession>
<dbReference type="InterPro" id="IPR014001">
    <property type="entry name" value="Helicase_ATP-bd"/>
</dbReference>
<dbReference type="REBASE" id="188588">
    <property type="entry name" value="XmaDY64ORF12075P"/>
</dbReference>
<dbReference type="SMART" id="SM00487">
    <property type="entry name" value="DEXDc"/>
    <property type="match status" value="1"/>
</dbReference>
<dbReference type="Pfam" id="PF04851">
    <property type="entry name" value="ResIII"/>
    <property type="match status" value="1"/>
</dbReference>
<proteinExistence type="predicted"/>
<dbReference type="PROSITE" id="PS51192">
    <property type="entry name" value="HELICASE_ATP_BIND_1"/>
    <property type="match status" value="1"/>
</dbReference>
<sequence length="822" mass="92524">MEKRFLSERDICSKFIMPALISAGWDLKTQIAEEKTLTDGRIIVRGRMVARGQKKRADYVLYLKPNIPIAVIEAKDNKHSVGDGMQQALTYANMLRVPFAFSSNGDGFVFHDRTGQSAEMEALIGLDGFPSPATLLAKYKAWKQLSDSQAETAFHPYFDDGKTPRYYQMNAVNASLEAISKGQERLLLVMATGTGKTLTAFQIIWRLWKSGAKKRVLFLADRNILIDQTMVNDFRPFIGDMAKLSSQSKTIERPDGSTENLTLAVDKKRRINTAYQIYLGLYQALTGPQESQKIYKELSPDFFDLIIIDECHRGSAAEDSAWREILDHFSSATHIGLTATPKETEYVSNINYFGEPVYSYTLRQGIDDGFLAPYKVIKCHIDRDVEGYRPEPGQVDRDGIEVEDRIYNTKDFDRVLVIDDRTKLVAQRVTQFLKESGERMQKTIVFCVDEEHAARMRQALINENQDLVAKDSRYVMRITGSDKEGVNQLANFIDPEADYPVIVTTSRLLSTGVDAQTCRLIVLDRQIGSMTEFKQIVGRGTRVHQDTGKYYFTLMDFRGATNHFADPDFDGDPVQIYQPTGDDPMLPPEDTDAPSGDEGTSGQDPSGGDELEILIDPTLGGDAAIPGGGDDTGPVRKIYVDGVGATIIKERVEYLDADGKLITESLKDFTRKHLTRRFASMDDFLRRWNAEERKQAILDELAEEGLDLNLIGAELGQDLDPFDLVCHIAFDAKPLTRKERAENVKKRDVFNRYGEQARAVLEALLEKYADEGVFDLDDTNILQINPFSHMGTPIELMRAFGKKPDYLRAVHDLQNALYEESA</sequence>
<organism evidence="2 3">
    <name type="scientific">Brevirhabdus pacifica</name>
    <dbReference type="NCBI Taxonomy" id="1267768"/>
    <lineage>
        <taxon>Bacteria</taxon>
        <taxon>Pseudomonadati</taxon>
        <taxon>Pseudomonadota</taxon>
        <taxon>Alphaproteobacteria</taxon>
        <taxon>Rhodobacterales</taxon>
        <taxon>Paracoccaceae</taxon>
        <taxon>Brevirhabdus</taxon>
    </lineage>
</organism>
<feature type="domain" description="Helicase ATP-binding" evidence="1">
    <location>
        <begin position="177"/>
        <end position="359"/>
    </location>
</feature>
<dbReference type="InterPro" id="IPR006935">
    <property type="entry name" value="Helicase/UvrB_N"/>
</dbReference>
<dbReference type="OrthoDB" id="9803459at2"/>
<evidence type="ECO:0000259" key="1">
    <source>
        <dbReference type="PROSITE" id="PS51192"/>
    </source>
</evidence>
<dbReference type="EMBL" id="CP019124">
    <property type="protein sequence ID" value="APX90375.1"/>
    <property type="molecule type" value="Genomic_DNA"/>
</dbReference>
<dbReference type="Gene3D" id="3.40.50.300">
    <property type="entry name" value="P-loop containing nucleotide triphosphate hydrolases"/>
    <property type="match status" value="2"/>
</dbReference>
<dbReference type="STRING" id="1267768.BV394_12085"/>
<dbReference type="GO" id="GO:0009307">
    <property type="term" value="P:DNA restriction-modification system"/>
    <property type="evidence" value="ECO:0007669"/>
    <property type="project" value="UniProtKB-KW"/>
</dbReference>
<dbReference type="Pfam" id="PF04313">
    <property type="entry name" value="HSDR_N"/>
    <property type="match status" value="1"/>
</dbReference>
<dbReference type="InterPro" id="IPR050742">
    <property type="entry name" value="Helicase_Restrict-Modif_Enz"/>
</dbReference>
<dbReference type="GO" id="GO:0003677">
    <property type="term" value="F:DNA binding"/>
    <property type="evidence" value="ECO:0007669"/>
    <property type="project" value="UniProtKB-KW"/>
</dbReference>
<reference evidence="2 3" key="1">
    <citation type="submission" date="2017-01" db="EMBL/GenBank/DDBJ databases">
        <title>Genomic analysis of Xuhuaishuia manganoxidans DY6-4.</title>
        <authorList>
            <person name="Wang X."/>
        </authorList>
    </citation>
    <scope>NUCLEOTIDE SEQUENCE [LARGE SCALE GENOMIC DNA]</scope>
    <source>
        <strain evidence="2 3">DY6-4</strain>
    </source>
</reference>
<protein>
    <submittedName>
        <fullName evidence="2">Restriction endonuclease</fullName>
    </submittedName>
</protein>
<keyword evidence="3" id="KW-1185">Reference proteome</keyword>
<name>A0A1U7DKC1_9RHOB</name>
<gene>
    <name evidence="2" type="ORF">BV394_12085</name>
</gene>
<keyword evidence="2" id="KW-0540">Nuclease</keyword>
<dbReference type="NCBIfam" id="NF046051">
    <property type="entry name" value="restrict_EcoAI"/>
    <property type="match status" value="1"/>
</dbReference>
<dbReference type="PANTHER" id="PTHR47396:SF1">
    <property type="entry name" value="ATP-DEPENDENT HELICASE IRC3-RELATED"/>
    <property type="match status" value="1"/>
</dbReference>
<keyword evidence="2" id="KW-0378">Hydrolase</keyword>
<dbReference type="InterPro" id="IPR013670">
    <property type="entry name" value="EcoEI_R_C_dom"/>
</dbReference>
<dbReference type="CDD" id="cd18032">
    <property type="entry name" value="DEXHc_RE_I_III_res"/>
    <property type="match status" value="1"/>
</dbReference>
<dbReference type="AlphaFoldDB" id="A0A1U7DKC1"/>
<keyword evidence="2" id="KW-0255">Endonuclease</keyword>
<dbReference type="GO" id="GO:0005524">
    <property type="term" value="F:ATP binding"/>
    <property type="evidence" value="ECO:0007669"/>
    <property type="project" value="UniProtKB-KW"/>
</dbReference>
<dbReference type="InterPro" id="IPR027417">
    <property type="entry name" value="P-loop_NTPase"/>
</dbReference>
<dbReference type="Pfam" id="PF08463">
    <property type="entry name" value="EcoEI_R_C"/>
    <property type="match status" value="1"/>
</dbReference>
<dbReference type="SUPFAM" id="SSF52540">
    <property type="entry name" value="P-loop containing nucleoside triphosphate hydrolases"/>
    <property type="match status" value="2"/>
</dbReference>
<dbReference type="Proteomes" id="UP000187266">
    <property type="component" value="Chromosome"/>
</dbReference>
<dbReference type="GO" id="GO:0005829">
    <property type="term" value="C:cytosol"/>
    <property type="evidence" value="ECO:0007669"/>
    <property type="project" value="TreeGrafter"/>
</dbReference>
<evidence type="ECO:0000313" key="3">
    <source>
        <dbReference type="Proteomes" id="UP000187266"/>
    </source>
</evidence>
<evidence type="ECO:0000313" key="2">
    <source>
        <dbReference type="EMBL" id="APX90375.1"/>
    </source>
</evidence>
<dbReference type="RefSeq" id="WP_076980393.1">
    <property type="nucleotide sequence ID" value="NZ_CP019124.1"/>
</dbReference>
<dbReference type="Gene3D" id="3.90.1570.30">
    <property type="match status" value="1"/>
</dbReference>
<dbReference type="CDD" id="cd18799">
    <property type="entry name" value="SF2_C_EcoAI-like"/>
    <property type="match status" value="1"/>
</dbReference>
<dbReference type="PANTHER" id="PTHR47396">
    <property type="entry name" value="TYPE I RESTRICTION ENZYME ECOKI R PROTEIN"/>
    <property type="match status" value="1"/>
</dbReference>